<accession>A0A385TM76</accession>
<sequence length="155" mass="17436">MSEMIISTAKFGRQVMLQQVQAIPEEQFDIQTAGFNNTIRWNVGHIIYWMDTYITLSFGSPSAIPDSYALLFNSGTKPSEWKVAPPSKKELVEMLTAQLSRLSELNSDMLEEKLSTPYVMGPFQFSTAGELFNFALLHEAIHLGTISSLLKVQTR</sequence>
<dbReference type="InterPro" id="IPR034660">
    <property type="entry name" value="DinB/YfiT-like"/>
</dbReference>
<dbReference type="Pfam" id="PF12867">
    <property type="entry name" value="DinB_2"/>
    <property type="match status" value="1"/>
</dbReference>
<gene>
    <name evidence="2" type="ORF">D5F53_12850</name>
</gene>
<proteinExistence type="predicted"/>
<dbReference type="SUPFAM" id="SSF109854">
    <property type="entry name" value="DinB/YfiT-like putative metalloenzymes"/>
    <property type="match status" value="1"/>
</dbReference>
<dbReference type="Proteomes" id="UP000266552">
    <property type="component" value="Chromosome"/>
</dbReference>
<dbReference type="RefSeq" id="WP_119848031.1">
    <property type="nucleotide sequence ID" value="NZ_CP032412.1"/>
</dbReference>
<dbReference type="EMBL" id="CP032412">
    <property type="protein sequence ID" value="AYB44128.1"/>
    <property type="molecule type" value="Genomic_DNA"/>
</dbReference>
<protein>
    <submittedName>
        <fullName evidence="2">DinB family protein</fullName>
    </submittedName>
</protein>
<organism evidence="2 3">
    <name type="scientific">Paenibacillus lautus</name>
    <name type="common">Bacillus lautus</name>
    <dbReference type="NCBI Taxonomy" id="1401"/>
    <lineage>
        <taxon>Bacteria</taxon>
        <taxon>Bacillati</taxon>
        <taxon>Bacillota</taxon>
        <taxon>Bacilli</taxon>
        <taxon>Bacillales</taxon>
        <taxon>Paenibacillaceae</taxon>
        <taxon>Paenibacillus</taxon>
    </lineage>
</organism>
<keyword evidence="3" id="KW-1185">Reference proteome</keyword>
<reference evidence="2 3" key="1">
    <citation type="submission" date="2018-09" db="EMBL/GenBank/DDBJ databases">
        <title>Genome Sequence of Paenibacillus lautus Strain E7593-69, Azo Dye-Degrading Bacteria, Isolated from Commercial Tattoo Inks.</title>
        <authorList>
            <person name="Nho S.W."/>
            <person name="Kim S.-J."/>
            <person name="Kweon O."/>
            <person name="Cerniglia C.E."/>
        </authorList>
    </citation>
    <scope>NUCLEOTIDE SEQUENCE [LARGE SCALE GENOMIC DNA]</scope>
    <source>
        <strain evidence="2 3">E7593-69</strain>
    </source>
</reference>
<name>A0A385TM76_PAELA</name>
<dbReference type="Gene3D" id="1.20.120.450">
    <property type="entry name" value="dinb family like domain"/>
    <property type="match status" value="1"/>
</dbReference>
<dbReference type="AlphaFoldDB" id="A0A385TM76"/>
<dbReference type="KEGG" id="plw:D5F53_12850"/>
<dbReference type="InterPro" id="IPR024775">
    <property type="entry name" value="DinB-like"/>
</dbReference>
<evidence type="ECO:0000259" key="1">
    <source>
        <dbReference type="Pfam" id="PF12867"/>
    </source>
</evidence>
<feature type="domain" description="DinB-like" evidence="1">
    <location>
        <begin position="12"/>
        <end position="146"/>
    </location>
</feature>
<evidence type="ECO:0000313" key="3">
    <source>
        <dbReference type="Proteomes" id="UP000266552"/>
    </source>
</evidence>
<evidence type="ECO:0000313" key="2">
    <source>
        <dbReference type="EMBL" id="AYB44128.1"/>
    </source>
</evidence>